<dbReference type="Gene3D" id="3.40.190.10">
    <property type="entry name" value="Periplasmic binding protein-like II"/>
    <property type="match status" value="2"/>
</dbReference>
<gene>
    <name evidence="2" type="ORF">C493_08381</name>
</gene>
<dbReference type="PATRIC" id="fig|1227499.3.peg.1692"/>
<reference evidence="2 3" key="1">
    <citation type="journal article" date="2014" name="PLoS Genet.">
        <title>Phylogenetically driven sequencing of extremely halophilic archaea reveals strategies for static and dynamic osmo-response.</title>
        <authorList>
            <person name="Becker E.A."/>
            <person name="Seitzer P.M."/>
            <person name="Tritt A."/>
            <person name="Larsen D."/>
            <person name="Krusor M."/>
            <person name="Yao A.I."/>
            <person name="Wu D."/>
            <person name="Madern D."/>
            <person name="Eisen J.A."/>
            <person name="Darling A.E."/>
            <person name="Facciotti M.T."/>
        </authorList>
    </citation>
    <scope>NUCLEOTIDE SEQUENCE [LARGE SCALE GENOMIC DNA]</scope>
    <source>
        <strain evidence="2 3">JCM 12255</strain>
    </source>
</reference>
<dbReference type="AlphaFoldDB" id="L9XA55"/>
<dbReference type="PANTHER" id="PTHR37945:SF1">
    <property type="entry name" value="EXTRACELLULAR TUNGSTATE BINDING PROTEIN"/>
    <property type="match status" value="1"/>
</dbReference>
<accession>L9XA55</accession>
<dbReference type="Proteomes" id="UP000011602">
    <property type="component" value="Unassembled WGS sequence"/>
</dbReference>
<dbReference type="eggNOG" id="arCOG00229">
    <property type="taxonomic scope" value="Archaea"/>
</dbReference>
<proteinExistence type="predicted"/>
<evidence type="ECO:0000259" key="1">
    <source>
        <dbReference type="Pfam" id="PF12849"/>
    </source>
</evidence>
<dbReference type="RefSeq" id="WP_007258975.1">
    <property type="nucleotide sequence ID" value="NZ_AOHZ01000041.1"/>
</dbReference>
<dbReference type="EMBL" id="AOHZ01000041">
    <property type="protein sequence ID" value="ELY57488.1"/>
    <property type="molecule type" value="Genomic_DNA"/>
</dbReference>
<organism evidence="2 3">
    <name type="scientific">Natronolimnohabitans innermongolicus JCM 12255</name>
    <dbReference type="NCBI Taxonomy" id="1227499"/>
    <lineage>
        <taxon>Archaea</taxon>
        <taxon>Methanobacteriati</taxon>
        <taxon>Methanobacteriota</taxon>
        <taxon>Stenosarchaea group</taxon>
        <taxon>Halobacteria</taxon>
        <taxon>Halobacteriales</taxon>
        <taxon>Natrialbaceae</taxon>
        <taxon>Natronolimnohabitans</taxon>
    </lineage>
</organism>
<comment type="caution">
    <text evidence="2">The sequence shown here is derived from an EMBL/GenBank/DDBJ whole genome shotgun (WGS) entry which is preliminary data.</text>
</comment>
<evidence type="ECO:0000313" key="3">
    <source>
        <dbReference type="Proteomes" id="UP000011602"/>
    </source>
</evidence>
<dbReference type="InterPro" id="IPR052738">
    <property type="entry name" value="ABC-Tungstate_binding"/>
</dbReference>
<feature type="domain" description="PBP" evidence="1">
    <location>
        <begin position="35"/>
        <end position="264"/>
    </location>
</feature>
<dbReference type="Pfam" id="PF12849">
    <property type="entry name" value="PBP_like_2"/>
    <property type="match status" value="1"/>
</dbReference>
<protein>
    <submittedName>
        <fullName evidence="2">Molybdate transport protein</fullName>
    </submittedName>
</protein>
<dbReference type="PROSITE" id="PS51257">
    <property type="entry name" value="PROKAR_LIPOPROTEIN"/>
    <property type="match status" value="1"/>
</dbReference>
<dbReference type="InterPro" id="IPR024370">
    <property type="entry name" value="PBP_domain"/>
</dbReference>
<dbReference type="PANTHER" id="PTHR37945">
    <property type="entry name" value="EXTRACELLULAR TUNGSTATE BINDING PROTEIN"/>
    <property type="match status" value="1"/>
</dbReference>
<dbReference type="STRING" id="1227499.C493_08381"/>
<evidence type="ECO:0000313" key="2">
    <source>
        <dbReference type="EMBL" id="ELY57488.1"/>
    </source>
</evidence>
<dbReference type="SUPFAM" id="SSF53850">
    <property type="entry name" value="Periplasmic binding protein-like II"/>
    <property type="match status" value="1"/>
</dbReference>
<dbReference type="OrthoDB" id="14917at2157"/>
<name>L9XA55_9EURY</name>
<sequence>MTIQRREFLSVLGGGVAVGLAGCTGADDSDGPEISGETLTLTTTTSTYDTGLLDELNAPFEDRYGVTVDAVAQGTGAALRTARDGDSDVVMVHARSLEDEFMEEGYGVNRRDLMFNDFVIVGESDDPADVEGEDDAAAAFEAIAEAEATFVSRGDESGTHTKELEIWDETGLTVEEFGEWYLDGGGGMGETLNTANLDGGYTLVDRGTFLDMRDEIDLELLVEGPVEGGSEMLMNPYGIVAVNPAVHDNVNYDLAMAYIGYITSLEGQEIIEEYRSNDEQLFFAEALSEDPNFRQYLPEGWERSSDD</sequence>
<keyword evidence="3" id="KW-1185">Reference proteome</keyword>